<gene>
    <name evidence="3" type="ORF">PBR20603_02838</name>
</gene>
<dbReference type="Gene3D" id="3.40.605.10">
    <property type="entry name" value="Aldehyde Dehydrogenase, Chain A, domain 1"/>
    <property type="match status" value="1"/>
</dbReference>
<reference evidence="3 4" key="1">
    <citation type="submission" date="2019-08" db="EMBL/GenBank/DDBJ databases">
        <authorList>
            <person name="Peeters C."/>
        </authorList>
    </citation>
    <scope>NUCLEOTIDE SEQUENCE [LARGE SCALE GENOMIC DNA]</scope>
    <source>
        <strain evidence="3 4">LMG 20603</strain>
    </source>
</reference>
<protein>
    <submittedName>
        <fullName evidence="3">Aldehyde dehydrogenase</fullName>
    </submittedName>
</protein>
<dbReference type="AlphaFoldDB" id="A0A5E5BUX7"/>
<feature type="domain" description="Aldehyde dehydrogenase" evidence="2">
    <location>
        <begin position="32"/>
        <end position="472"/>
    </location>
</feature>
<dbReference type="SUPFAM" id="SSF53720">
    <property type="entry name" value="ALDH-like"/>
    <property type="match status" value="1"/>
</dbReference>
<dbReference type="InterPro" id="IPR016161">
    <property type="entry name" value="Ald_DH/histidinol_DH"/>
</dbReference>
<proteinExistence type="predicted"/>
<name>A0A5E5BUX7_9BURK</name>
<evidence type="ECO:0000313" key="3">
    <source>
        <dbReference type="EMBL" id="VVE88875.1"/>
    </source>
</evidence>
<organism evidence="3 4">
    <name type="scientific">Pandoraea bronchicola</name>
    <dbReference type="NCBI Taxonomy" id="2508287"/>
    <lineage>
        <taxon>Bacteria</taxon>
        <taxon>Pseudomonadati</taxon>
        <taxon>Pseudomonadota</taxon>
        <taxon>Betaproteobacteria</taxon>
        <taxon>Burkholderiales</taxon>
        <taxon>Burkholderiaceae</taxon>
        <taxon>Pandoraea</taxon>
    </lineage>
</organism>
<dbReference type="GO" id="GO:0016620">
    <property type="term" value="F:oxidoreductase activity, acting on the aldehyde or oxo group of donors, NAD or NADP as acceptor"/>
    <property type="evidence" value="ECO:0007669"/>
    <property type="project" value="InterPro"/>
</dbReference>
<evidence type="ECO:0000259" key="2">
    <source>
        <dbReference type="Pfam" id="PF00171"/>
    </source>
</evidence>
<dbReference type="OrthoDB" id="9759612at2"/>
<dbReference type="InterPro" id="IPR016163">
    <property type="entry name" value="Ald_DH_C"/>
</dbReference>
<dbReference type="PANTHER" id="PTHR43111">
    <property type="entry name" value="ALDEHYDE DEHYDROGENASE B-RELATED"/>
    <property type="match status" value="1"/>
</dbReference>
<dbReference type="EMBL" id="CABPST010000006">
    <property type="protein sequence ID" value="VVE88875.1"/>
    <property type="molecule type" value="Genomic_DNA"/>
</dbReference>
<dbReference type="InterPro" id="IPR015590">
    <property type="entry name" value="Aldehyde_DH_dom"/>
</dbReference>
<dbReference type="Proteomes" id="UP000382040">
    <property type="component" value="Unassembled WGS sequence"/>
</dbReference>
<dbReference type="InterPro" id="IPR016162">
    <property type="entry name" value="Ald_DH_N"/>
</dbReference>
<dbReference type="Gene3D" id="3.40.309.10">
    <property type="entry name" value="Aldehyde Dehydrogenase, Chain A, domain 2"/>
    <property type="match status" value="1"/>
</dbReference>
<sequence>MVMSTPALLENYVAGQWVAGASNTSNISNTSNASERTALTDPVTGETLAFVSSAGLDLDAAFTFARETAGPALRALSYGERAQRLSQIAATLQANRDDYYAIATANSGTVATDSAVDIDGAIYTLSTYAKRGASLGDAHTLLDGPAVPLAKDASFAVRHVFRPTPGVALLINAFNFPAWGLWEKAAGALLAGVPVIVKPATSTAWLTQRMVADVVAAGILPPGSLSVICGSAAGLLDRIGPFDVVSFTGSADTAATLRAHAAFTRRSARINVEADSLNSALLLPDAAPGTAAFDQFVREVAREMTVKSGQKCTAIRRAMVPVEHFDAAASAIAERLAKTVVGNPRHEAVTMGSLVSTAQKQAVLDGIAHLQTEAETLYDGNRETVFVDAGPHSACVAPVLLGLRDGASGKRVHDTEVFGPVATLVGYRDLDEALALVKRGQGSLVVSLYSNDAVAMRTPALALADAHGRVHAIDPSVAKTQTGHGNVMPQSLHGGPGRAGGGEELGGLRALRFYHVRSAVQGPAALVEALTQDAIEFPTS</sequence>
<keyword evidence="4" id="KW-1185">Reference proteome</keyword>
<dbReference type="PANTHER" id="PTHR43111:SF1">
    <property type="entry name" value="ALDEHYDE DEHYDROGENASE B-RELATED"/>
    <property type="match status" value="1"/>
</dbReference>
<dbReference type="Pfam" id="PF00171">
    <property type="entry name" value="Aldedh"/>
    <property type="match status" value="1"/>
</dbReference>
<dbReference type="RefSeq" id="WP_150560136.1">
    <property type="nucleotide sequence ID" value="NZ_CABPST010000006.1"/>
</dbReference>
<keyword evidence="1" id="KW-0560">Oxidoreductase</keyword>
<dbReference type="NCBIfam" id="NF008868">
    <property type="entry name" value="PRK11903.1"/>
    <property type="match status" value="1"/>
</dbReference>
<evidence type="ECO:0000256" key="1">
    <source>
        <dbReference type="ARBA" id="ARBA00023002"/>
    </source>
</evidence>
<evidence type="ECO:0000313" key="4">
    <source>
        <dbReference type="Proteomes" id="UP000382040"/>
    </source>
</evidence>
<accession>A0A5E5BUX7</accession>